<protein>
    <submittedName>
        <fullName evidence="4">SDR family oxidoreductase</fullName>
        <ecNumber evidence="4">1.-.-.-</ecNumber>
    </submittedName>
</protein>
<name>A0ABV5QH10_9ACTN</name>
<evidence type="ECO:0000313" key="5">
    <source>
        <dbReference type="Proteomes" id="UP001589716"/>
    </source>
</evidence>
<organism evidence="4 5">
    <name type="scientific">Streptomyces roseoviridis</name>
    <dbReference type="NCBI Taxonomy" id="67361"/>
    <lineage>
        <taxon>Bacteria</taxon>
        <taxon>Bacillati</taxon>
        <taxon>Actinomycetota</taxon>
        <taxon>Actinomycetes</taxon>
        <taxon>Kitasatosporales</taxon>
        <taxon>Streptomycetaceae</taxon>
        <taxon>Streptomyces</taxon>
    </lineage>
</organism>
<dbReference type="RefSeq" id="WP_345487402.1">
    <property type="nucleotide sequence ID" value="NZ_BAAAWU010000001.1"/>
</dbReference>
<keyword evidence="5" id="KW-1185">Reference proteome</keyword>
<evidence type="ECO:0000313" key="4">
    <source>
        <dbReference type="EMBL" id="MFB9552776.1"/>
    </source>
</evidence>
<evidence type="ECO:0000256" key="3">
    <source>
        <dbReference type="RuleBase" id="RU000363"/>
    </source>
</evidence>
<dbReference type="InterPro" id="IPR036291">
    <property type="entry name" value="NAD(P)-bd_dom_sf"/>
</dbReference>
<dbReference type="Pfam" id="PF00106">
    <property type="entry name" value="adh_short"/>
    <property type="match status" value="1"/>
</dbReference>
<dbReference type="CDD" id="cd05233">
    <property type="entry name" value="SDR_c"/>
    <property type="match status" value="1"/>
</dbReference>
<dbReference type="GO" id="GO:0016491">
    <property type="term" value="F:oxidoreductase activity"/>
    <property type="evidence" value="ECO:0007669"/>
    <property type="project" value="UniProtKB-KW"/>
</dbReference>
<dbReference type="PANTHER" id="PTHR43391">
    <property type="entry name" value="RETINOL DEHYDROGENASE-RELATED"/>
    <property type="match status" value="1"/>
</dbReference>
<evidence type="ECO:0000256" key="2">
    <source>
        <dbReference type="ARBA" id="ARBA00023002"/>
    </source>
</evidence>
<dbReference type="PRINTS" id="PR00081">
    <property type="entry name" value="GDHRDH"/>
</dbReference>
<proteinExistence type="inferred from homology"/>
<reference evidence="4 5" key="1">
    <citation type="submission" date="2024-09" db="EMBL/GenBank/DDBJ databases">
        <authorList>
            <person name="Sun Q."/>
            <person name="Mori K."/>
        </authorList>
    </citation>
    <scope>NUCLEOTIDE SEQUENCE [LARGE SCALE GENOMIC DNA]</scope>
    <source>
        <strain evidence="4 5">JCM 4414</strain>
    </source>
</reference>
<dbReference type="PRINTS" id="PR00080">
    <property type="entry name" value="SDRFAMILY"/>
</dbReference>
<dbReference type="EMBL" id="JBHMCT010000002">
    <property type="protein sequence ID" value="MFB9552776.1"/>
    <property type="molecule type" value="Genomic_DNA"/>
</dbReference>
<dbReference type="EC" id="1.-.-.-" evidence="4"/>
<accession>A0ABV5QH10</accession>
<dbReference type="Proteomes" id="UP001589716">
    <property type="component" value="Unassembled WGS sequence"/>
</dbReference>
<evidence type="ECO:0000256" key="1">
    <source>
        <dbReference type="ARBA" id="ARBA00006484"/>
    </source>
</evidence>
<sequence>MKVEGSVAVVTGAASGIGKAIAEALVAAGAKGVVVSDIDAAGAERVAAGIGAKALAVPADVADEASIRELVDRSREHFGSVDIFVSNAGLTVTGGFDASDEEWKRALDVNMMSHVWAARAVVPAMLEAGRGHLVQTIAACGVLTAFGAAPYSVAKMGAVAFAEYLAVEYGHRGLGVSCLMPQAVNTPMLTASVSSNEQLAKLKEVSEVLEPEQVAKAAIEAIEENRIHVFTHQGSAESFRQRADDADVWVAQMQAIRHGGRRP</sequence>
<dbReference type="PANTHER" id="PTHR43391:SF26">
    <property type="entry name" value="BLL7251 PROTEIN"/>
    <property type="match status" value="1"/>
</dbReference>
<comment type="caution">
    <text evidence="4">The sequence shown here is derived from an EMBL/GenBank/DDBJ whole genome shotgun (WGS) entry which is preliminary data.</text>
</comment>
<keyword evidence="2 4" id="KW-0560">Oxidoreductase</keyword>
<comment type="similarity">
    <text evidence="1 3">Belongs to the short-chain dehydrogenases/reductases (SDR) family.</text>
</comment>
<dbReference type="InterPro" id="IPR002347">
    <property type="entry name" value="SDR_fam"/>
</dbReference>
<dbReference type="SUPFAM" id="SSF51735">
    <property type="entry name" value="NAD(P)-binding Rossmann-fold domains"/>
    <property type="match status" value="1"/>
</dbReference>
<gene>
    <name evidence="4" type="ORF">ACFFTP_01020</name>
</gene>
<dbReference type="Gene3D" id="3.40.50.720">
    <property type="entry name" value="NAD(P)-binding Rossmann-like Domain"/>
    <property type="match status" value="1"/>
</dbReference>